<feature type="domain" description="Reverse transcriptase zinc-binding" evidence="2">
    <location>
        <begin position="95"/>
        <end position="152"/>
    </location>
</feature>
<dbReference type="InterPro" id="IPR044730">
    <property type="entry name" value="RNase_H-like_dom_plant"/>
</dbReference>
<protein>
    <submittedName>
        <fullName evidence="3">Cytochrome p450</fullName>
    </submittedName>
</protein>
<evidence type="ECO:0000313" key="3">
    <source>
        <dbReference type="EMBL" id="PNX94194.1"/>
    </source>
</evidence>
<dbReference type="InterPro" id="IPR052929">
    <property type="entry name" value="RNase_H-like_EbsB-rel"/>
</dbReference>
<dbReference type="InterPro" id="IPR026960">
    <property type="entry name" value="RVT-Znf"/>
</dbReference>
<dbReference type="CDD" id="cd06222">
    <property type="entry name" value="RNase_H_like"/>
    <property type="match status" value="1"/>
</dbReference>
<feature type="domain" description="RNase H type-1" evidence="1">
    <location>
        <begin position="269"/>
        <end position="391"/>
    </location>
</feature>
<accession>A0A2K3MTY8</accession>
<name>A0A2K3MTY8_TRIPR</name>
<dbReference type="STRING" id="57577.A0A2K3MTY8"/>
<evidence type="ECO:0000259" key="2">
    <source>
        <dbReference type="Pfam" id="PF13966"/>
    </source>
</evidence>
<dbReference type="Gene3D" id="3.30.420.10">
    <property type="entry name" value="Ribonuclease H-like superfamily/Ribonuclease H"/>
    <property type="match status" value="1"/>
</dbReference>
<dbReference type="AlphaFoldDB" id="A0A2K3MTY8"/>
<dbReference type="SUPFAM" id="SSF53098">
    <property type="entry name" value="Ribonuclease H-like"/>
    <property type="match status" value="1"/>
</dbReference>
<evidence type="ECO:0000313" key="4">
    <source>
        <dbReference type="Proteomes" id="UP000236291"/>
    </source>
</evidence>
<comment type="caution">
    <text evidence="3">The sequence shown here is derived from an EMBL/GenBank/DDBJ whole genome shotgun (WGS) entry which is preliminary data.</text>
</comment>
<reference evidence="3 4" key="2">
    <citation type="journal article" date="2017" name="Front. Plant Sci.">
        <title>Gene Classification and Mining of Molecular Markers Useful in Red Clover (Trifolium pratense) Breeding.</title>
        <authorList>
            <person name="Istvanek J."/>
            <person name="Dluhosova J."/>
            <person name="Dluhos P."/>
            <person name="Patkova L."/>
            <person name="Nedelnik J."/>
            <person name="Repkova J."/>
        </authorList>
    </citation>
    <scope>NUCLEOTIDE SEQUENCE [LARGE SCALE GENOMIC DNA]</scope>
    <source>
        <strain evidence="4">cv. Tatra</strain>
        <tissue evidence="3">Young leaves</tissue>
    </source>
</reference>
<dbReference type="Pfam" id="PF13456">
    <property type="entry name" value="RVT_3"/>
    <property type="match status" value="1"/>
</dbReference>
<dbReference type="InterPro" id="IPR036397">
    <property type="entry name" value="RNaseH_sf"/>
</dbReference>
<dbReference type="InterPro" id="IPR012337">
    <property type="entry name" value="RNaseH-like_sf"/>
</dbReference>
<reference evidence="3 4" key="1">
    <citation type="journal article" date="2014" name="Am. J. Bot.">
        <title>Genome assembly and annotation for red clover (Trifolium pratense; Fabaceae).</title>
        <authorList>
            <person name="Istvanek J."/>
            <person name="Jaros M."/>
            <person name="Krenek A."/>
            <person name="Repkova J."/>
        </authorList>
    </citation>
    <scope>NUCLEOTIDE SEQUENCE [LARGE SCALE GENOMIC DNA]</scope>
    <source>
        <strain evidence="4">cv. Tatra</strain>
        <tissue evidence="3">Young leaves</tissue>
    </source>
</reference>
<evidence type="ECO:0000259" key="1">
    <source>
        <dbReference type="Pfam" id="PF13456"/>
    </source>
</evidence>
<sequence length="416" mass="47376">MNGCRWTVGNGSNIKVMSNPWLRGREGAWVQSPQVQGAHNITVKELMLPNEKRWDRVKIESIFPLDVVNRILEIPLFDIVEEDKLVWVDSMDGQYSVKSGYNMLLNSIGRAVDLKKQEDWNCLWKIHAPSKAKNLLWRICKGCLPTRTRLQGSDSIQARHAAGLEHVIAARSMQVQTAEELIKSICQGEDKDTAGLFAMLVWVLWNNRNNSVWQDTKEEGSSLGFKAKYMWEEWSSVQRCQSNRPRVDSQAQQPDLTWQKPPSGWYKCNVDAGFYDELNKTSASWCLRDHMGRFVRAGTLWNEGKCSIMEGEATALLVAMKEMEHMGITHVIFETDSKSVVDATHTLRVGASEFSSLICNIQNVLLLNSYFMVKFIKRQANMVAHTLARAAISWPSRCTIEMLPLCITSFLNNEMI</sequence>
<dbReference type="GO" id="GO:0003676">
    <property type="term" value="F:nucleic acid binding"/>
    <property type="evidence" value="ECO:0007669"/>
    <property type="project" value="InterPro"/>
</dbReference>
<dbReference type="ExpressionAtlas" id="A0A2K3MTY8">
    <property type="expression patterns" value="baseline"/>
</dbReference>
<dbReference type="EMBL" id="ASHM01012243">
    <property type="protein sequence ID" value="PNX94194.1"/>
    <property type="molecule type" value="Genomic_DNA"/>
</dbReference>
<dbReference type="Proteomes" id="UP000236291">
    <property type="component" value="Unassembled WGS sequence"/>
</dbReference>
<dbReference type="Pfam" id="PF13966">
    <property type="entry name" value="zf-RVT"/>
    <property type="match status" value="1"/>
</dbReference>
<gene>
    <name evidence="3" type="ORF">L195_g017364</name>
</gene>
<dbReference type="GO" id="GO:0004523">
    <property type="term" value="F:RNA-DNA hybrid ribonuclease activity"/>
    <property type="evidence" value="ECO:0007669"/>
    <property type="project" value="InterPro"/>
</dbReference>
<proteinExistence type="predicted"/>
<dbReference type="PANTHER" id="PTHR47074:SF54">
    <property type="entry name" value="RNASE H TYPE-1 DOMAIN-CONTAINING PROTEIN"/>
    <property type="match status" value="1"/>
</dbReference>
<dbReference type="PANTHER" id="PTHR47074">
    <property type="entry name" value="BNAC02G40300D PROTEIN"/>
    <property type="match status" value="1"/>
</dbReference>
<organism evidence="3 4">
    <name type="scientific">Trifolium pratense</name>
    <name type="common">Red clover</name>
    <dbReference type="NCBI Taxonomy" id="57577"/>
    <lineage>
        <taxon>Eukaryota</taxon>
        <taxon>Viridiplantae</taxon>
        <taxon>Streptophyta</taxon>
        <taxon>Embryophyta</taxon>
        <taxon>Tracheophyta</taxon>
        <taxon>Spermatophyta</taxon>
        <taxon>Magnoliopsida</taxon>
        <taxon>eudicotyledons</taxon>
        <taxon>Gunneridae</taxon>
        <taxon>Pentapetalae</taxon>
        <taxon>rosids</taxon>
        <taxon>fabids</taxon>
        <taxon>Fabales</taxon>
        <taxon>Fabaceae</taxon>
        <taxon>Papilionoideae</taxon>
        <taxon>50 kb inversion clade</taxon>
        <taxon>NPAAA clade</taxon>
        <taxon>Hologalegina</taxon>
        <taxon>IRL clade</taxon>
        <taxon>Trifolieae</taxon>
        <taxon>Trifolium</taxon>
    </lineage>
</organism>
<dbReference type="InterPro" id="IPR002156">
    <property type="entry name" value="RNaseH_domain"/>
</dbReference>